<name>A0A7Y9I914_9ACTN</name>
<keyword evidence="5" id="KW-0670">Pyruvate</keyword>
<dbReference type="Gene3D" id="3.30.470.20">
    <property type="entry name" value="ATP-grasp fold, B domain"/>
    <property type="match status" value="1"/>
</dbReference>
<protein>
    <submittedName>
        <fullName evidence="5">Pyruvate,water dikinase</fullName>
        <ecNumber evidence="5">2.7.9.2</ecNumber>
    </submittedName>
</protein>
<gene>
    <name evidence="5" type="ORF">BKA15_003887</name>
</gene>
<dbReference type="InterPro" id="IPR013815">
    <property type="entry name" value="ATP_grasp_subdomain_1"/>
</dbReference>
<dbReference type="Pfam" id="PF01326">
    <property type="entry name" value="PPDK_N"/>
    <property type="match status" value="1"/>
</dbReference>
<dbReference type="Gene3D" id="3.30.1490.20">
    <property type="entry name" value="ATP-grasp fold, A domain"/>
    <property type="match status" value="1"/>
</dbReference>
<dbReference type="SUPFAM" id="SSF52009">
    <property type="entry name" value="Phosphohistidine domain"/>
    <property type="match status" value="1"/>
</dbReference>
<dbReference type="Proteomes" id="UP000569914">
    <property type="component" value="Unassembled WGS sequence"/>
</dbReference>
<dbReference type="FunFam" id="3.30.1490.20:FF:000010">
    <property type="entry name" value="Phosphoenolpyruvate synthase"/>
    <property type="match status" value="1"/>
</dbReference>
<dbReference type="InterPro" id="IPR002192">
    <property type="entry name" value="PPDK_AMP/ATP-bd"/>
</dbReference>
<dbReference type="InterPro" id="IPR008279">
    <property type="entry name" value="PEP-util_enz_mobile_dom"/>
</dbReference>
<evidence type="ECO:0000313" key="5">
    <source>
        <dbReference type="EMBL" id="NYE72558.1"/>
    </source>
</evidence>
<feature type="domain" description="PEP-utilising enzyme mobile" evidence="3">
    <location>
        <begin position="777"/>
        <end position="847"/>
    </location>
</feature>
<organism evidence="5 6">
    <name type="scientific">Microlunatus parietis</name>
    <dbReference type="NCBI Taxonomy" id="682979"/>
    <lineage>
        <taxon>Bacteria</taxon>
        <taxon>Bacillati</taxon>
        <taxon>Actinomycetota</taxon>
        <taxon>Actinomycetes</taxon>
        <taxon>Propionibacteriales</taxon>
        <taxon>Propionibacteriaceae</taxon>
        <taxon>Microlunatus</taxon>
    </lineage>
</organism>
<feature type="domain" description="Pyruvate phosphate dikinase AMP/ATP-binding" evidence="4">
    <location>
        <begin position="16"/>
        <end position="314"/>
    </location>
</feature>
<keyword evidence="5" id="KW-0808">Transferase</keyword>
<evidence type="ECO:0000259" key="4">
    <source>
        <dbReference type="Pfam" id="PF01326"/>
    </source>
</evidence>
<keyword evidence="1" id="KW-0547">Nucleotide-binding</keyword>
<keyword evidence="2" id="KW-0067">ATP-binding</keyword>
<dbReference type="AlphaFoldDB" id="A0A7Y9I914"/>
<sequence length="853" mass="91568">MIFVRELADPGAGLADVGGKGASLAAMIGAGFDVPDGFQVVTDAYRAFVDDHELRGPIDAALARVEPGDPASTAAASAEIIGLFRSYPVPAAVATSIEKAYADLGAPPVAVRSSATAEDLESASFAGQQDSFLNIRGPEPLLAAVRDCWASLWTDRAIAYRVRQGIDHDQVALAVVVQRLVEADASGVLFTVDPVTGAADQIVINAAWGLGEAVVSGAVTPDVYRVRRGDRTVIEATVAYKTIMTVLTEGGTEERPVPADLRTAPALTTEQAVSLAELGIRLADWSGSERDVEWCRTGDRLQILQSRPVTAVAAEPVPASGPDPWNDARFSDHLWANTNVGEAIPDVLTPASWSAVQLFMAGTMPTASIPGYLGYGRIAGRIYLDLSMQASLLGAVGVGEARFRSMIGTVFGRIPEDLPIPKAAIGRWRAIRSLLPIVIWMRILVRRNAPKIDQYVAEHPALCERRRAEIAGIEDPSMLAALWTDTLRPELDRASEMLTAATRSTGMGPITTPEKLAALVGEAEAAKITSGLGASAGQLASLGLVAGLDQLARGELDVETFNRRYAHRGPHEFELSSPRPAEDPHWIEQRLAEQGDGPDFATMITRQQEQQREAWDRLAAAHPKQATRLRPLLARWAKMSRDREQTRSEVVRYFWVIRDFVRRAGELLGIGDDAYFLDLDELIAALRCAPVDATLIMERRDAYEHYRALPAPPSLILGPFDPYRWAAQPNRRTDLWAPGRADDHETGAKITGFAGAGGSVEGVARVIIDPAEGDRLQPGEILVTSITNVGWTPLFPRASAVVTDIGAPLSHAAIVARELGIPAVVGTGTATMRISSGDRIRVDGSAGTVELLT</sequence>
<dbReference type="PANTHER" id="PTHR43615:SF1">
    <property type="entry name" value="PPDK_N DOMAIN-CONTAINING PROTEIN"/>
    <property type="match status" value="1"/>
</dbReference>
<dbReference type="EMBL" id="JACCBU010000001">
    <property type="protein sequence ID" value="NYE72558.1"/>
    <property type="molecule type" value="Genomic_DNA"/>
</dbReference>
<dbReference type="Pfam" id="PF00391">
    <property type="entry name" value="PEP-utilizers"/>
    <property type="match status" value="1"/>
</dbReference>
<dbReference type="InterPro" id="IPR051549">
    <property type="entry name" value="PEP_Utilizing_Enz"/>
</dbReference>
<dbReference type="SUPFAM" id="SSF56059">
    <property type="entry name" value="Glutathione synthetase ATP-binding domain-like"/>
    <property type="match status" value="1"/>
</dbReference>
<evidence type="ECO:0000256" key="2">
    <source>
        <dbReference type="ARBA" id="ARBA00022840"/>
    </source>
</evidence>
<dbReference type="GO" id="GO:0008986">
    <property type="term" value="F:pyruvate, water dikinase activity"/>
    <property type="evidence" value="ECO:0007669"/>
    <property type="project" value="UniProtKB-EC"/>
</dbReference>
<dbReference type="RefSeq" id="WP_179753437.1">
    <property type="nucleotide sequence ID" value="NZ_JACCBU010000001.1"/>
</dbReference>
<keyword evidence="5" id="KW-0418">Kinase</keyword>
<evidence type="ECO:0000256" key="1">
    <source>
        <dbReference type="ARBA" id="ARBA00022741"/>
    </source>
</evidence>
<accession>A0A7Y9I914</accession>
<evidence type="ECO:0000259" key="3">
    <source>
        <dbReference type="Pfam" id="PF00391"/>
    </source>
</evidence>
<dbReference type="GO" id="GO:0005524">
    <property type="term" value="F:ATP binding"/>
    <property type="evidence" value="ECO:0007669"/>
    <property type="project" value="UniProtKB-KW"/>
</dbReference>
<dbReference type="PANTHER" id="PTHR43615">
    <property type="entry name" value="PHOSPHOENOLPYRUVATE SYNTHASE-RELATED"/>
    <property type="match status" value="1"/>
</dbReference>
<dbReference type="Gene3D" id="3.50.30.10">
    <property type="entry name" value="Phosphohistidine domain"/>
    <property type="match status" value="1"/>
</dbReference>
<keyword evidence="6" id="KW-1185">Reference proteome</keyword>
<comment type="caution">
    <text evidence="5">The sequence shown here is derived from an EMBL/GenBank/DDBJ whole genome shotgun (WGS) entry which is preliminary data.</text>
</comment>
<evidence type="ECO:0000313" key="6">
    <source>
        <dbReference type="Proteomes" id="UP000569914"/>
    </source>
</evidence>
<proteinExistence type="predicted"/>
<dbReference type="InterPro" id="IPR036637">
    <property type="entry name" value="Phosphohistidine_dom_sf"/>
</dbReference>
<reference evidence="5 6" key="1">
    <citation type="submission" date="2020-07" db="EMBL/GenBank/DDBJ databases">
        <title>Sequencing the genomes of 1000 actinobacteria strains.</title>
        <authorList>
            <person name="Klenk H.-P."/>
        </authorList>
    </citation>
    <scope>NUCLEOTIDE SEQUENCE [LARGE SCALE GENOMIC DNA]</scope>
    <source>
        <strain evidence="5 6">DSM 22083</strain>
    </source>
</reference>
<dbReference type="EC" id="2.7.9.2" evidence="5"/>